<feature type="region of interest" description="Disordered" evidence="1">
    <location>
        <begin position="334"/>
        <end position="362"/>
    </location>
</feature>
<dbReference type="InterPro" id="IPR035979">
    <property type="entry name" value="RBD_domain_sf"/>
</dbReference>
<proteinExistence type="predicted"/>
<dbReference type="InterPro" id="IPR012677">
    <property type="entry name" value="Nucleotide-bd_a/b_plait_sf"/>
</dbReference>
<reference evidence="2 3" key="1">
    <citation type="submission" date="2017-06" db="EMBL/GenBank/DDBJ databases">
        <title>A platform for efficient transgenesis in Macrostomum lignano, a flatworm model organism for stem cell research.</title>
        <authorList>
            <person name="Berezikov E."/>
        </authorList>
    </citation>
    <scope>NUCLEOTIDE SEQUENCE [LARGE SCALE GENOMIC DNA]</scope>
    <source>
        <strain evidence="2">DV1</strain>
        <tissue evidence="2">Whole organism</tissue>
    </source>
</reference>
<evidence type="ECO:0000313" key="2">
    <source>
        <dbReference type="EMBL" id="PAA58460.1"/>
    </source>
</evidence>
<evidence type="ECO:0008006" key="4">
    <source>
        <dbReference type="Google" id="ProtNLM"/>
    </source>
</evidence>
<protein>
    <recommendedName>
        <fullName evidence="4">RRM domain-containing protein</fullName>
    </recommendedName>
</protein>
<dbReference type="AlphaFoldDB" id="A0A267EA53"/>
<dbReference type="Proteomes" id="UP000215902">
    <property type="component" value="Unassembled WGS sequence"/>
</dbReference>
<dbReference type="GO" id="GO:0003676">
    <property type="term" value="F:nucleic acid binding"/>
    <property type="evidence" value="ECO:0007669"/>
    <property type="project" value="InterPro"/>
</dbReference>
<accession>A0A267EA53</accession>
<evidence type="ECO:0000313" key="3">
    <source>
        <dbReference type="Proteomes" id="UP000215902"/>
    </source>
</evidence>
<feature type="compositionally biased region" description="Low complexity" evidence="1">
    <location>
        <begin position="458"/>
        <end position="468"/>
    </location>
</feature>
<feature type="compositionally biased region" description="Low complexity" evidence="1">
    <location>
        <begin position="338"/>
        <end position="350"/>
    </location>
</feature>
<keyword evidence="3" id="KW-1185">Reference proteome</keyword>
<gene>
    <name evidence="2" type="ORF">BOX15_Mlig003917g2</name>
</gene>
<evidence type="ECO:0000256" key="1">
    <source>
        <dbReference type="SAM" id="MobiDB-lite"/>
    </source>
</evidence>
<organism evidence="2 3">
    <name type="scientific">Macrostomum lignano</name>
    <dbReference type="NCBI Taxonomy" id="282301"/>
    <lineage>
        <taxon>Eukaryota</taxon>
        <taxon>Metazoa</taxon>
        <taxon>Spiralia</taxon>
        <taxon>Lophotrochozoa</taxon>
        <taxon>Platyhelminthes</taxon>
        <taxon>Rhabditophora</taxon>
        <taxon>Macrostomorpha</taxon>
        <taxon>Macrostomida</taxon>
        <taxon>Macrostomidae</taxon>
        <taxon>Macrostomum</taxon>
    </lineage>
</organism>
<dbReference type="Gene3D" id="3.30.70.330">
    <property type="match status" value="1"/>
</dbReference>
<sequence length="468" mass="50918">MSFSYSMPTMDSSCTLIVHGLPHNTTPDILAKQMGRWGQVDRVLLCPDPGYVHADTLGSLVGPLWALVAYVDPASAVEALNSCQESNVFQLRRYRSPTDPPFDEASDGQLMMPNAAGASATPTLTGQLELLRAKCAELQAENQRLASAVYDKDKTTRLLLANVEAWKQKLDCVEKSKAQDVQRLQSFIQDLDRIGEQLVGGIGAMRMQLEERRAAEMAMQAGLRRLQELERENATLLSILHGKHKDNPTLLQLLASLQTVKQDLRWHETEHTRLTYLLGQRDKQCSQVSNRLGEAKTRLEKLAWEQSSSDNQQTAVVVRELVIERDRLKAQLAAVGVAPDQQQQKQQRQATPPPPPAMTVVKSSSVPVFDDDAESEDFDANAENLAPATPQAPIGTPKANKPLLAPIGSGRRSKLNSSTTNSSKAAASNDCNESPSAALSAAFNRMTVGGGGNGGGSRRPPLGSLQLQ</sequence>
<dbReference type="SUPFAM" id="SSF54928">
    <property type="entry name" value="RNA-binding domain, RBD"/>
    <property type="match status" value="1"/>
</dbReference>
<feature type="compositionally biased region" description="Low complexity" evidence="1">
    <location>
        <begin position="415"/>
        <end position="429"/>
    </location>
</feature>
<name>A0A267EA53_9PLAT</name>
<feature type="region of interest" description="Disordered" evidence="1">
    <location>
        <begin position="386"/>
        <end position="468"/>
    </location>
</feature>
<feature type="compositionally biased region" description="Gly residues" evidence="1">
    <location>
        <begin position="448"/>
        <end position="457"/>
    </location>
</feature>
<comment type="caution">
    <text evidence="2">The sequence shown here is derived from an EMBL/GenBank/DDBJ whole genome shotgun (WGS) entry which is preliminary data.</text>
</comment>
<dbReference type="EMBL" id="NIVC01002372">
    <property type="protein sequence ID" value="PAA58460.1"/>
    <property type="molecule type" value="Genomic_DNA"/>
</dbReference>
<dbReference type="CDD" id="cd00590">
    <property type="entry name" value="RRM_SF"/>
    <property type="match status" value="1"/>
</dbReference>